<protein>
    <submittedName>
        <fullName evidence="12">Transporter, NhaC family</fullName>
    </submittedName>
</protein>
<evidence type="ECO:0000256" key="3">
    <source>
        <dbReference type="ARBA" id="ARBA00022449"/>
    </source>
</evidence>
<evidence type="ECO:0000256" key="9">
    <source>
        <dbReference type="SAM" id="MobiDB-lite"/>
    </source>
</evidence>
<keyword evidence="6 10" id="KW-1133">Transmembrane helix</keyword>
<evidence type="ECO:0000256" key="7">
    <source>
        <dbReference type="ARBA" id="ARBA00023136"/>
    </source>
</evidence>
<sequence length="520" mass="54705">MASTPSPTHPAGTPRPPGMLDALFPIVAVIIMLALSVTLFGADASSGPTQIALILGAMLAAVVGLKNGHQWQAIEEGINRGIHLSLGAILILLSVGAMIGTWTMGGVVPTMIYYGLEILSPHYFYATACLLCALVSVSVGSSWTVAGTIGIGLIGIANGLGLSSAITAGAIISGGYFGDKMSPLSDTTNLAPASAEAELFAHIRHMLWTTTPSLILALILFLALGLGGPEQAATPERILDIQQTLSDHFTLSGWLLLPLLALLVMAWKQMPAFPTIFIGAMLGVVFALIFQREAIVGLADTPSLGYAMALLKGSWIALYDGYSAHTGNDAIDALLTNGGMDSMLITVWLILSAMTFGGVIERLGLLERAVSGLLRVARSTSSLIISTLATGLATNIITGDQYLSVVLPGRIYKAEFQRRRLKPVNLSRALEDSGTITSPLIPWNSCGAYMAATLGVATLSYAPFAFFNLINLGIATLYALIGFRVTRMSDDEAPAREGELPTLSDGQIIDEHYESSTGRA</sequence>
<organism evidence="12 13">
    <name type="scientific">Kushneria avicenniae</name>
    <dbReference type="NCBI Taxonomy" id="402385"/>
    <lineage>
        <taxon>Bacteria</taxon>
        <taxon>Pseudomonadati</taxon>
        <taxon>Pseudomonadota</taxon>
        <taxon>Gammaproteobacteria</taxon>
        <taxon>Oceanospirillales</taxon>
        <taxon>Halomonadaceae</taxon>
        <taxon>Kushneria</taxon>
    </lineage>
</organism>
<feature type="transmembrane region" description="Helical" evidence="10">
    <location>
        <begin position="206"/>
        <end position="228"/>
    </location>
</feature>
<feature type="transmembrane region" description="Helical" evidence="10">
    <location>
        <begin position="86"/>
        <end position="116"/>
    </location>
</feature>
<dbReference type="GO" id="GO:0005886">
    <property type="term" value="C:plasma membrane"/>
    <property type="evidence" value="ECO:0007669"/>
    <property type="project" value="UniProtKB-SubCell"/>
</dbReference>
<feature type="transmembrane region" description="Helical" evidence="10">
    <location>
        <begin position="273"/>
        <end position="291"/>
    </location>
</feature>
<dbReference type="OrthoDB" id="9762978at2"/>
<evidence type="ECO:0000256" key="10">
    <source>
        <dbReference type="SAM" id="Phobius"/>
    </source>
</evidence>
<feature type="transmembrane region" description="Helical" evidence="10">
    <location>
        <begin position="249"/>
        <end position="267"/>
    </location>
</feature>
<keyword evidence="2" id="KW-0813">Transport</keyword>
<comment type="similarity">
    <text evidence="8">Belongs to the NhaC Na(+)/H(+) (TC 2.A.35) antiporter family.</text>
</comment>
<evidence type="ECO:0000259" key="11">
    <source>
        <dbReference type="Pfam" id="PF03553"/>
    </source>
</evidence>
<keyword evidence="4" id="KW-1003">Cell membrane</keyword>
<keyword evidence="3" id="KW-0050">Antiport</keyword>
<reference evidence="13" key="1">
    <citation type="submission" date="2016-10" db="EMBL/GenBank/DDBJ databases">
        <authorList>
            <person name="Varghese N."/>
            <person name="Submissions S."/>
        </authorList>
    </citation>
    <scope>NUCLEOTIDE SEQUENCE [LARGE SCALE GENOMIC DNA]</scope>
    <source>
        <strain evidence="13">DSM 23439</strain>
    </source>
</reference>
<feature type="transmembrane region" description="Helical" evidence="10">
    <location>
        <begin position="303"/>
        <end position="322"/>
    </location>
</feature>
<evidence type="ECO:0000256" key="1">
    <source>
        <dbReference type="ARBA" id="ARBA00004651"/>
    </source>
</evidence>
<dbReference type="InterPro" id="IPR004770">
    <property type="entry name" value="Na/H_antiport_NhaC"/>
</dbReference>
<name>A0A1I1LJT4_9GAMM</name>
<evidence type="ECO:0000256" key="8">
    <source>
        <dbReference type="ARBA" id="ARBA00038435"/>
    </source>
</evidence>
<feature type="transmembrane region" description="Helical" evidence="10">
    <location>
        <begin position="22"/>
        <end position="42"/>
    </location>
</feature>
<dbReference type="STRING" id="402385.SAMN05421848_2509"/>
<evidence type="ECO:0000256" key="5">
    <source>
        <dbReference type="ARBA" id="ARBA00022692"/>
    </source>
</evidence>
<dbReference type="Proteomes" id="UP000199046">
    <property type="component" value="Unassembled WGS sequence"/>
</dbReference>
<accession>A0A1I1LJT4</accession>
<dbReference type="Pfam" id="PF03553">
    <property type="entry name" value="Na_H_antiporter"/>
    <property type="match status" value="1"/>
</dbReference>
<evidence type="ECO:0000256" key="4">
    <source>
        <dbReference type="ARBA" id="ARBA00022475"/>
    </source>
</evidence>
<feature type="transmembrane region" description="Helical" evidence="10">
    <location>
        <begin position="342"/>
        <end position="360"/>
    </location>
</feature>
<feature type="domain" description="Na+/H+ antiporter NhaC-like C-terminal" evidence="11">
    <location>
        <begin position="176"/>
        <end position="483"/>
    </location>
</feature>
<feature type="transmembrane region" description="Helical" evidence="10">
    <location>
        <begin position="153"/>
        <end position="177"/>
    </location>
</feature>
<evidence type="ECO:0000256" key="6">
    <source>
        <dbReference type="ARBA" id="ARBA00022989"/>
    </source>
</evidence>
<evidence type="ECO:0000313" key="12">
    <source>
        <dbReference type="EMBL" id="SFC73216.1"/>
    </source>
</evidence>
<proteinExistence type="inferred from homology"/>
<evidence type="ECO:0000256" key="2">
    <source>
        <dbReference type="ARBA" id="ARBA00022448"/>
    </source>
</evidence>
<dbReference type="InterPro" id="IPR052180">
    <property type="entry name" value="NhaC_Na-H+_Antiporter"/>
</dbReference>
<keyword evidence="7 10" id="KW-0472">Membrane</keyword>
<dbReference type="NCBIfam" id="TIGR00931">
    <property type="entry name" value="antiport_nhaC"/>
    <property type="match status" value="1"/>
</dbReference>
<gene>
    <name evidence="12" type="ORF">SAMN05421848_2509</name>
</gene>
<keyword evidence="5 10" id="KW-0812">Transmembrane</keyword>
<feature type="transmembrane region" description="Helical" evidence="10">
    <location>
        <begin position="381"/>
        <end position="398"/>
    </location>
</feature>
<comment type="subcellular location">
    <subcellularLocation>
        <location evidence="1">Cell membrane</location>
        <topology evidence="1">Multi-pass membrane protein</topology>
    </subcellularLocation>
</comment>
<dbReference type="InterPro" id="IPR018461">
    <property type="entry name" value="Na/H_Antiport_NhaC-like_C"/>
</dbReference>
<dbReference type="AlphaFoldDB" id="A0A1I1LJT4"/>
<dbReference type="RefSeq" id="WP_090134561.1">
    <property type="nucleotide sequence ID" value="NZ_FOLY01000005.1"/>
</dbReference>
<feature type="region of interest" description="Disordered" evidence="9">
    <location>
        <begin position="494"/>
        <end position="520"/>
    </location>
</feature>
<dbReference type="PANTHER" id="PTHR33451:SF3">
    <property type="entry name" value="MALATE-2H(+)_NA(+)-LACTATE ANTIPORTER"/>
    <property type="match status" value="1"/>
</dbReference>
<dbReference type="GO" id="GO:0015297">
    <property type="term" value="F:antiporter activity"/>
    <property type="evidence" value="ECO:0007669"/>
    <property type="project" value="UniProtKB-KW"/>
</dbReference>
<keyword evidence="13" id="KW-1185">Reference proteome</keyword>
<feature type="transmembrane region" description="Helical" evidence="10">
    <location>
        <begin position="122"/>
        <end position="146"/>
    </location>
</feature>
<feature type="transmembrane region" description="Helical" evidence="10">
    <location>
        <begin position="48"/>
        <end position="65"/>
    </location>
</feature>
<evidence type="ECO:0000313" key="13">
    <source>
        <dbReference type="Proteomes" id="UP000199046"/>
    </source>
</evidence>
<dbReference type="EMBL" id="FOLY01000005">
    <property type="protein sequence ID" value="SFC73216.1"/>
    <property type="molecule type" value="Genomic_DNA"/>
</dbReference>
<dbReference type="PANTHER" id="PTHR33451">
    <property type="entry name" value="MALATE-2H(+)/NA(+)-LACTATE ANTIPORTER"/>
    <property type="match status" value="1"/>
</dbReference>
<feature type="transmembrane region" description="Helical" evidence="10">
    <location>
        <begin position="461"/>
        <end position="481"/>
    </location>
</feature>